<keyword evidence="5" id="KW-1185">Reference proteome</keyword>
<dbReference type="SUPFAM" id="SSF50998">
    <property type="entry name" value="Quinoprotein alcohol dehydrogenase-like"/>
    <property type="match status" value="1"/>
</dbReference>
<dbReference type="InterPro" id="IPR002372">
    <property type="entry name" value="PQQ_rpt_dom"/>
</dbReference>
<organism evidence="4 5">
    <name type="scientific">Gimesia panareensis</name>
    <dbReference type="NCBI Taxonomy" id="2527978"/>
    <lineage>
        <taxon>Bacteria</taxon>
        <taxon>Pseudomonadati</taxon>
        <taxon>Planctomycetota</taxon>
        <taxon>Planctomycetia</taxon>
        <taxon>Planctomycetales</taxon>
        <taxon>Planctomycetaceae</taxon>
        <taxon>Gimesia</taxon>
    </lineage>
</organism>
<dbReference type="EMBL" id="CP037421">
    <property type="protein sequence ID" value="QDT29172.1"/>
    <property type="molecule type" value="Genomic_DNA"/>
</dbReference>
<evidence type="ECO:0000259" key="3">
    <source>
        <dbReference type="Pfam" id="PF13360"/>
    </source>
</evidence>
<dbReference type="AlphaFoldDB" id="A0A517QC16"/>
<evidence type="ECO:0000256" key="2">
    <source>
        <dbReference type="SAM" id="SignalP"/>
    </source>
</evidence>
<evidence type="ECO:0000256" key="1">
    <source>
        <dbReference type="SAM" id="MobiDB-lite"/>
    </source>
</evidence>
<dbReference type="PANTHER" id="PTHR34512:SF30">
    <property type="entry name" value="OUTER MEMBRANE PROTEIN ASSEMBLY FACTOR BAMB"/>
    <property type="match status" value="1"/>
</dbReference>
<dbReference type="InterPro" id="IPR015943">
    <property type="entry name" value="WD40/YVTN_repeat-like_dom_sf"/>
</dbReference>
<sequence length="423" mass="46951" precursor="true">MHQNRLIFLTLLLITALTDQASGSEKATHNRDWSQWRGPHRDGTLQDSALPDSLDENKLKVRWKLPLAPGYSGPIVTGDKVFVTETLDQQQEVARALDRKTGKEIWKQSWPGAMSVPFFAKANGDWIRATPACDGERLYVAGIRDVLVCMEADSGNILWRVDFVEQLKSPLPSFGFASSPLVVGDAVYVQAGGGFCKLNKLTGEIIWRVLEDGGGMFGSAFSSPCLAQIEGVPQLLVQTRTTLAGVDPDTGKILWKQKIPAFRGMNILTPAVHKNTVFTSSYGGRSFLFEISRTDEGWQVKELWTNPTQGYMSSPVIIDGYIYLHLKNQRFTCLDLKTGKAVWTTAPFGKYWSMVTDGQKILALDQKGDLLLMKASPTSFELLDRRQVAEDSWAHLAVSGQELFVRALDQLIVFSSATDSQTR</sequence>
<dbReference type="Pfam" id="PF13360">
    <property type="entry name" value="PQQ_2"/>
    <property type="match status" value="1"/>
</dbReference>
<feature type="compositionally biased region" description="Basic and acidic residues" evidence="1">
    <location>
        <begin position="26"/>
        <end position="44"/>
    </location>
</feature>
<dbReference type="InterPro" id="IPR018391">
    <property type="entry name" value="PQQ_b-propeller_rpt"/>
</dbReference>
<feature type="region of interest" description="Disordered" evidence="1">
    <location>
        <begin position="24"/>
        <end position="51"/>
    </location>
</feature>
<dbReference type="InterPro" id="IPR011047">
    <property type="entry name" value="Quinoprotein_ADH-like_sf"/>
</dbReference>
<name>A0A517QC16_9PLAN</name>
<feature type="signal peptide" evidence="2">
    <location>
        <begin position="1"/>
        <end position="21"/>
    </location>
</feature>
<dbReference type="SMART" id="SM00564">
    <property type="entry name" value="PQQ"/>
    <property type="match status" value="5"/>
</dbReference>
<reference evidence="4 5" key="1">
    <citation type="submission" date="2019-03" db="EMBL/GenBank/DDBJ databases">
        <title>Deep-cultivation of Planctomycetes and their phenomic and genomic characterization uncovers novel biology.</title>
        <authorList>
            <person name="Wiegand S."/>
            <person name="Jogler M."/>
            <person name="Boedeker C."/>
            <person name="Pinto D."/>
            <person name="Vollmers J."/>
            <person name="Rivas-Marin E."/>
            <person name="Kohn T."/>
            <person name="Peeters S.H."/>
            <person name="Heuer A."/>
            <person name="Rast P."/>
            <person name="Oberbeckmann S."/>
            <person name="Bunk B."/>
            <person name="Jeske O."/>
            <person name="Meyerdierks A."/>
            <person name="Storesund J.E."/>
            <person name="Kallscheuer N."/>
            <person name="Luecker S."/>
            <person name="Lage O.M."/>
            <person name="Pohl T."/>
            <person name="Merkel B.J."/>
            <person name="Hornburger P."/>
            <person name="Mueller R.-W."/>
            <person name="Bruemmer F."/>
            <person name="Labrenz M."/>
            <person name="Spormann A.M."/>
            <person name="Op den Camp H."/>
            <person name="Overmann J."/>
            <person name="Amann R."/>
            <person name="Jetten M.S.M."/>
            <person name="Mascher T."/>
            <person name="Medema M.H."/>
            <person name="Devos D.P."/>
            <person name="Kaster A.-K."/>
            <person name="Ovreas L."/>
            <person name="Rohde M."/>
            <person name="Galperin M.Y."/>
            <person name="Jogler C."/>
        </authorList>
    </citation>
    <scope>NUCLEOTIDE SEQUENCE [LARGE SCALE GENOMIC DNA]</scope>
    <source>
        <strain evidence="4 5">Enr10</strain>
    </source>
</reference>
<feature type="domain" description="Pyrrolo-quinoline quinone repeat" evidence="3">
    <location>
        <begin position="91"/>
        <end position="345"/>
    </location>
</feature>
<gene>
    <name evidence="4" type="ORF">Enr10x_45210</name>
</gene>
<dbReference type="Gene3D" id="2.130.10.10">
    <property type="entry name" value="YVTN repeat-like/Quinoprotein amine dehydrogenase"/>
    <property type="match status" value="1"/>
</dbReference>
<accession>A0A517QC16</accession>
<feature type="chain" id="PRO_5021995458" evidence="2">
    <location>
        <begin position="22"/>
        <end position="423"/>
    </location>
</feature>
<evidence type="ECO:0000313" key="5">
    <source>
        <dbReference type="Proteomes" id="UP000315647"/>
    </source>
</evidence>
<evidence type="ECO:0000313" key="4">
    <source>
        <dbReference type="EMBL" id="QDT29172.1"/>
    </source>
</evidence>
<keyword evidence="2" id="KW-0732">Signal</keyword>
<dbReference type="Proteomes" id="UP000315647">
    <property type="component" value="Chromosome"/>
</dbReference>
<proteinExistence type="predicted"/>
<dbReference type="PANTHER" id="PTHR34512">
    <property type="entry name" value="CELL SURFACE PROTEIN"/>
    <property type="match status" value="1"/>
</dbReference>
<dbReference type="RefSeq" id="WP_145451376.1">
    <property type="nucleotide sequence ID" value="NZ_CP037421.1"/>
</dbReference>
<protein>
    <submittedName>
        <fullName evidence="4">Outer membrane biogenesis protein BamB</fullName>
    </submittedName>
</protein>